<keyword evidence="3" id="KW-1185">Reference proteome</keyword>
<dbReference type="InterPro" id="IPR036291">
    <property type="entry name" value="NAD(P)-bd_dom_sf"/>
</dbReference>
<dbReference type="InterPro" id="IPR008030">
    <property type="entry name" value="NmrA-like"/>
</dbReference>
<dbReference type="PANTHER" id="PTHR43162:SF1">
    <property type="entry name" value="PRESTALK A DIFFERENTIATION PROTEIN A"/>
    <property type="match status" value="1"/>
</dbReference>
<accession>A0A917X0B3</accession>
<gene>
    <name evidence="2" type="ORF">GCM10011608_34920</name>
</gene>
<dbReference type="AlphaFoldDB" id="A0A917X0B3"/>
<dbReference type="SUPFAM" id="SSF51735">
    <property type="entry name" value="NAD(P)-binding Rossmann-fold domains"/>
    <property type="match status" value="1"/>
</dbReference>
<evidence type="ECO:0000259" key="1">
    <source>
        <dbReference type="Pfam" id="PF05368"/>
    </source>
</evidence>
<dbReference type="PANTHER" id="PTHR43162">
    <property type="match status" value="1"/>
</dbReference>
<evidence type="ECO:0000313" key="3">
    <source>
        <dbReference type="Proteomes" id="UP000608890"/>
    </source>
</evidence>
<comment type="caution">
    <text evidence="2">The sequence shown here is derived from an EMBL/GenBank/DDBJ whole genome shotgun (WGS) entry which is preliminary data.</text>
</comment>
<evidence type="ECO:0000313" key="2">
    <source>
        <dbReference type="EMBL" id="GGM47192.1"/>
    </source>
</evidence>
<name>A0A917X0B3_9ACTN</name>
<dbReference type="RefSeq" id="WP_189045592.1">
    <property type="nucleotide sequence ID" value="NZ_BMNB01000015.1"/>
</dbReference>
<dbReference type="Gene3D" id="3.40.50.720">
    <property type="entry name" value="NAD(P)-binding Rossmann-like Domain"/>
    <property type="match status" value="1"/>
</dbReference>
<proteinExistence type="predicted"/>
<dbReference type="Proteomes" id="UP000608890">
    <property type="component" value="Unassembled WGS sequence"/>
</dbReference>
<feature type="domain" description="NmrA-like" evidence="1">
    <location>
        <begin position="5"/>
        <end position="228"/>
    </location>
</feature>
<dbReference type="Gene3D" id="3.90.25.10">
    <property type="entry name" value="UDP-galactose 4-epimerase, domain 1"/>
    <property type="match status" value="1"/>
</dbReference>
<dbReference type="EMBL" id="BMNB01000015">
    <property type="protein sequence ID" value="GGM47192.1"/>
    <property type="molecule type" value="Genomic_DNA"/>
</dbReference>
<dbReference type="Pfam" id="PF05368">
    <property type="entry name" value="NmrA"/>
    <property type="match status" value="1"/>
</dbReference>
<organism evidence="2 3">
    <name type="scientific">Micromonospora sonchi</name>
    <dbReference type="NCBI Taxonomy" id="1763543"/>
    <lineage>
        <taxon>Bacteria</taxon>
        <taxon>Bacillati</taxon>
        <taxon>Actinomycetota</taxon>
        <taxon>Actinomycetes</taxon>
        <taxon>Micromonosporales</taxon>
        <taxon>Micromonosporaceae</taxon>
        <taxon>Micromonospora</taxon>
    </lineage>
</organism>
<sequence length="277" mass="29804">MLNETKEILVIGASGKTGRRLVRRLRGAGERVRAASRSGEVRFDWTQPTTWLRAVAGASAVYLIAPADPAAANDFVSQAVQSGVGRFVALSGRGIDKIDQDFSPSMVGAEQAVRDSGVEWTIIRANNFNQNFDEDLWHQPLIDGRLALPMGATPEPFVDAQDIADVAAALLTENGHHGQVYDLSGPHALTFAEAVTTIAKAAGRSVQYVELTPEQYRTELLAEGYSADDATALNAMFAGMRAGYLAQPTDAVRRILGRDPIDFDTYVARAATAGAWQ</sequence>
<protein>
    <submittedName>
        <fullName evidence="2">NmrA family protein</fullName>
    </submittedName>
</protein>
<reference evidence="2" key="2">
    <citation type="submission" date="2020-09" db="EMBL/GenBank/DDBJ databases">
        <authorList>
            <person name="Sun Q."/>
            <person name="Zhou Y."/>
        </authorList>
    </citation>
    <scope>NUCLEOTIDE SEQUENCE</scope>
    <source>
        <strain evidence="2">CGMCC 4.7312</strain>
    </source>
</reference>
<dbReference type="InterPro" id="IPR051604">
    <property type="entry name" value="Ergot_Alk_Oxidoreductase"/>
</dbReference>
<reference evidence="2" key="1">
    <citation type="journal article" date="2014" name="Int. J. Syst. Evol. Microbiol.">
        <title>Complete genome sequence of Corynebacterium casei LMG S-19264T (=DSM 44701T), isolated from a smear-ripened cheese.</title>
        <authorList>
            <consortium name="US DOE Joint Genome Institute (JGI-PGF)"/>
            <person name="Walter F."/>
            <person name="Albersmeier A."/>
            <person name="Kalinowski J."/>
            <person name="Ruckert C."/>
        </authorList>
    </citation>
    <scope>NUCLEOTIDE SEQUENCE</scope>
    <source>
        <strain evidence="2">CGMCC 4.7312</strain>
    </source>
</reference>